<proteinExistence type="predicted"/>
<dbReference type="InterPro" id="IPR006600">
    <property type="entry name" value="HTH_CenpB_DNA-bd_dom"/>
</dbReference>
<keyword evidence="1" id="KW-0238">DNA-binding</keyword>
<evidence type="ECO:0000313" key="3">
    <source>
        <dbReference type="EMBL" id="KAK7429926.1"/>
    </source>
</evidence>
<feature type="domain" description="HTH CENPB-type" evidence="2">
    <location>
        <begin position="120"/>
        <end position="194"/>
    </location>
</feature>
<gene>
    <name evidence="3" type="ORF">QQZ08_003548</name>
</gene>
<evidence type="ECO:0000259" key="2">
    <source>
        <dbReference type="PROSITE" id="PS51253"/>
    </source>
</evidence>
<protein>
    <recommendedName>
        <fullName evidence="2">HTH CENPB-type domain-containing protein</fullName>
    </recommendedName>
</protein>
<dbReference type="PROSITE" id="PS51253">
    <property type="entry name" value="HTH_CENPB"/>
    <property type="match status" value="1"/>
</dbReference>
<keyword evidence="4" id="KW-1185">Reference proteome</keyword>
<dbReference type="EMBL" id="JAZAVK010000024">
    <property type="protein sequence ID" value="KAK7429926.1"/>
    <property type="molecule type" value="Genomic_DNA"/>
</dbReference>
<accession>A0ABR1I8Q3</accession>
<comment type="caution">
    <text evidence="3">The sequence shown here is derived from an EMBL/GenBank/DDBJ whole genome shotgun (WGS) entry which is preliminary data.</text>
</comment>
<organism evidence="3 4">
    <name type="scientific">Neonectria magnoliae</name>
    <dbReference type="NCBI Taxonomy" id="2732573"/>
    <lineage>
        <taxon>Eukaryota</taxon>
        <taxon>Fungi</taxon>
        <taxon>Dikarya</taxon>
        <taxon>Ascomycota</taxon>
        <taxon>Pezizomycotina</taxon>
        <taxon>Sordariomycetes</taxon>
        <taxon>Hypocreomycetidae</taxon>
        <taxon>Hypocreales</taxon>
        <taxon>Nectriaceae</taxon>
        <taxon>Neonectria</taxon>
    </lineage>
</organism>
<dbReference type="Pfam" id="PF03221">
    <property type="entry name" value="HTH_Tnp_Tc5"/>
    <property type="match status" value="1"/>
</dbReference>
<dbReference type="Proteomes" id="UP001498421">
    <property type="component" value="Unassembled WGS sequence"/>
</dbReference>
<evidence type="ECO:0000313" key="4">
    <source>
        <dbReference type="Proteomes" id="UP001498421"/>
    </source>
</evidence>
<sequence length="320" mass="36814">MSDDEIVQKAKLSPIRSPAESRLYSLKINGKNSLFEECPFEAQLHDFVQSRHLLGLAITQDELKEETCYIIGRIEEASTTPSDFIANWLVKLIHSSQDWLYGFRQRAEIFVVNDLENQERNVDVSIRDYTNLERGMAKYLDTQRAIGIEPTDQDLRRQARIIIYQSDIGYNHTAADDSYWLSAFKQRHLPESSLLDLSIETKNLQAPMSLYPLSVNPTVSNHSSPQGMTESEDQHSILEARSLVMTAGSFFTSDFNFYRWITEELGRWHYACWITYNDDEPLNQTIAENQDWLEGFKRDIGILNEASLTSLADNQQLSLS</sequence>
<name>A0ABR1I8Q3_9HYPO</name>
<reference evidence="3 4" key="1">
    <citation type="journal article" date="2025" name="Microbiol. Resour. Announc.">
        <title>Draft genome sequences for Neonectria magnoliae and Neonectria punicea, canker pathogens of Liriodendron tulipifera and Acer saccharum in West Virginia.</title>
        <authorList>
            <person name="Petronek H.M."/>
            <person name="Kasson M.T."/>
            <person name="Metheny A.M."/>
            <person name="Stauder C.M."/>
            <person name="Lovett B."/>
            <person name="Lynch S.C."/>
            <person name="Garnas J.R."/>
            <person name="Kasson L.R."/>
            <person name="Stajich J.E."/>
        </authorList>
    </citation>
    <scope>NUCLEOTIDE SEQUENCE [LARGE SCALE GENOMIC DNA]</scope>
    <source>
        <strain evidence="3 4">NRRL 64651</strain>
    </source>
</reference>
<evidence type="ECO:0000256" key="1">
    <source>
        <dbReference type="ARBA" id="ARBA00023125"/>
    </source>
</evidence>